<name>B1ZSH6_OPITP</name>
<evidence type="ECO:0000313" key="3">
    <source>
        <dbReference type="Proteomes" id="UP000007013"/>
    </source>
</evidence>
<protein>
    <recommendedName>
        <fullName evidence="1">ORC1/DEAH AAA+ ATPase domain-containing protein</fullName>
    </recommendedName>
</protein>
<dbReference type="AlphaFoldDB" id="B1ZSH6"/>
<dbReference type="RefSeq" id="WP_012373371.1">
    <property type="nucleotide sequence ID" value="NC_010571.1"/>
</dbReference>
<gene>
    <name evidence="2" type="ordered locus">Oter_0543</name>
</gene>
<dbReference type="eggNOG" id="COG1474">
    <property type="taxonomic scope" value="Bacteria"/>
</dbReference>
<dbReference type="GO" id="GO:0016887">
    <property type="term" value="F:ATP hydrolysis activity"/>
    <property type="evidence" value="ECO:0007669"/>
    <property type="project" value="InterPro"/>
</dbReference>
<dbReference type="EMBL" id="CP001032">
    <property type="protein sequence ID" value="ACB73833.1"/>
    <property type="molecule type" value="Genomic_DNA"/>
</dbReference>
<feature type="domain" description="ORC1/DEAH AAA+ ATPase" evidence="1">
    <location>
        <begin position="41"/>
        <end position="186"/>
    </location>
</feature>
<dbReference type="Gene3D" id="3.40.50.300">
    <property type="entry name" value="P-loop containing nucleotide triphosphate hydrolases"/>
    <property type="match status" value="1"/>
</dbReference>
<dbReference type="Pfam" id="PF13401">
    <property type="entry name" value="AAA_22"/>
    <property type="match status" value="1"/>
</dbReference>
<dbReference type="HOGENOM" id="CLU_043810_0_0_0"/>
<dbReference type="OrthoDB" id="9086539at2"/>
<keyword evidence="3" id="KW-1185">Reference proteome</keyword>
<organism evidence="2 3">
    <name type="scientific">Opitutus terrae (strain DSM 11246 / JCM 15787 / PB90-1)</name>
    <dbReference type="NCBI Taxonomy" id="452637"/>
    <lineage>
        <taxon>Bacteria</taxon>
        <taxon>Pseudomonadati</taxon>
        <taxon>Verrucomicrobiota</taxon>
        <taxon>Opitutia</taxon>
        <taxon>Opitutales</taxon>
        <taxon>Opitutaceae</taxon>
        <taxon>Opitutus</taxon>
    </lineage>
</organism>
<dbReference type="InterPro" id="IPR049945">
    <property type="entry name" value="AAA_22"/>
</dbReference>
<evidence type="ECO:0000313" key="2">
    <source>
        <dbReference type="EMBL" id="ACB73833.1"/>
    </source>
</evidence>
<dbReference type="InterPro" id="IPR027417">
    <property type="entry name" value="P-loop_NTPase"/>
</dbReference>
<proteinExistence type="predicted"/>
<dbReference type="Proteomes" id="UP000007013">
    <property type="component" value="Chromosome"/>
</dbReference>
<dbReference type="STRING" id="452637.Oter_0543"/>
<evidence type="ECO:0000259" key="1">
    <source>
        <dbReference type="Pfam" id="PF13401"/>
    </source>
</evidence>
<dbReference type="KEGG" id="ote:Oter_0543"/>
<reference evidence="2 3" key="1">
    <citation type="journal article" date="2011" name="J. Bacteriol.">
        <title>Genome sequence of the verrucomicrobium Opitutus terrae PB90-1, an abundant inhabitant of rice paddy soil ecosystems.</title>
        <authorList>
            <person name="van Passel M.W."/>
            <person name="Kant R."/>
            <person name="Palva A."/>
            <person name="Copeland A."/>
            <person name="Lucas S."/>
            <person name="Lapidus A."/>
            <person name="Glavina del Rio T."/>
            <person name="Pitluck S."/>
            <person name="Goltsman E."/>
            <person name="Clum A."/>
            <person name="Sun H."/>
            <person name="Schmutz J."/>
            <person name="Larimer F.W."/>
            <person name="Land M.L."/>
            <person name="Hauser L."/>
            <person name="Kyrpides N."/>
            <person name="Mikhailova N."/>
            <person name="Richardson P.P."/>
            <person name="Janssen P.H."/>
            <person name="de Vos W.M."/>
            <person name="Smidt H."/>
        </authorList>
    </citation>
    <scope>NUCLEOTIDE SEQUENCE [LARGE SCALE GENOMIC DNA]</scope>
    <source>
        <strain evidence="3">DSM 11246 / JCM 15787 / PB90-1</strain>
    </source>
</reference>
<sequence>MKRGERNLAGFPFFNEDYTFVHPNLVEAVNKLKLYLATPGDAGLITIIGPTGAGKTHVGRELVKAIIKENAKEMIADLQFLPAVLASIALLTAQGKFNWTLFYTQLLTALQHPNPSVRDLAEGRRKLQTVLQSRRVLYLLLDEADHFISDFAADDVEGIEKQANVLKSIVQGTGTRLVLIGSYDVAPLVRLNGQLARRNRRVHMARYRSTAEDRRVFRSVLRDMDVHFRGYFSFSLQEHHAVIYESCIGLMGVLRDWLALAAKASMRDGESTISLETLFAERIPIDVLKTILDCAENGEARFHVSEAEAKDFKRRVAAQ</sequence>
<dbReference type="SUPFAM" id="SSF52540">
    <property type="entry name" value="P-loop containing nucleoside triphosphate hydrolases"/>
    <property type="match status" value="1"/>
</dbReference>
<accession>B1ZSH6</accession>